<proteinExistence type="predicted"/>
<dbReference type="EMBL" id="BGZK01000632">
    <property type="protein sequence ID" value="GBP53726.1"/>
    <property type="molecule type" value="Genomic_DNA"/>
</dbReference>
<comment type="caution">
    <text evidence="1">The sequence shown here is derived from an EMBL/GenBank/DDBJ whole genome shotgun (WGS) entry which is preliminary data.</text>
</comment>
<dbReference type="AlphaFoldDB" id="A0A4C1WQG6"/>
<evidence type="ECO:0000313" key="1">
    <source>
        <dbReference type="EMBL" id="GBP53726.1"/>
    </source>
</evidence>
<gene>
    <name evidence="1" type="ORF">EVAR_39880_1</name>
</gene>
<organism evidence="1 2">
    <name type="scientific">Eumeta variegata</name>
    <name type="common">Bagworm moth</name>
    <name type="synonym">Eumeta japonica</name>
    <dbReference type="NCBI Taxonomy" id="151549"/>
    <lineage>
        <taxon>Eukaryota</taxon>
        <taxon>Metazoa</taxon>
        <taxon>Ecdysozoa</taxon>
        <taxon>Arthropoda</taxon>
        <taxon>Hexapoda</taxon>
        <taxon>Insecta</taxon>
        <taxon>Pterygota</taxon>
        <taxon>Neoptera</taxon>
        <taxon>Endopterygota</taxon>
        <taxon>Lepidoptera</taxon>
        <taxon>Glossata</taxon>
        <taxon>Ditrysia</taxon>
        <taxon>Tineoidea</taxon>
        <taxon>Psychidae</taxon>
        <taxon>Oiketicinae</taxon>
        <taxon>Eumeta</taxon>
    </lineage>
</organism>
<evidence type="ECO:0000313" key="2">
    <source>
        <dbReference type="Proteomes" id="UP000299102"/>
    </source>
</evidence>
<dbReference type="Proteomes" id="UP000299102">
    <property type="component" value="Unassembled WGS sequence"/>
</dbReference>
<name>A0A4C1WQG6_EUMVA</name>
<reference evidence="1 2" key="1">
    <citation type="journal article" date="2019" name="Commun. Biol.">
        <title>The bagworm genome reveals a unique fibroin gene that provides high tensile strength.</title>
        <authorList>
            <person name="Kono N."/>
            <person name="Nakamura H."/>
            <person name="Ohtoshi R."/>
            <person name="Tomita M."/>
            <person name="Numata K."/>
            <person name="Arakawa K."/>
        </authorList>
    </citation>
    <scope>NUCLEOTIDE SEQUENCE [LARGE SCALE GENOMIC DNA]</scope>
</reference>
<protein>
    <submittedName>
        <fullName evidence="1">Uncharacterized protein</fullName>
    </submittedName>
</protein>
<sequence>MPSIPDVVTSFLVMALISKEVTDTDTGQLTLPGPLTDTGKTISIKGVKTVKDAGYHRVSSGILKGSEGIVASADILKCKGSEGTMASLL</sequence>
<keyword evidence="2" id="KW-1185">Reference proteome</keyword>
<accession>A0A4C1WQG6</accession>